<keyword evidence="6" id="KW-1185">Reference proteome</keyword>
<dbReference type="PANTHER" id="PTHR45953:SF1">
    <property type="entry name" value="IDURONATE 2-SULFATASE"/>
    <property type="match status" value="1"/>
</dbReference>
<name>A0ABW2SGK0_9BURK</name>
<dbReference type="Proteomes" id="UP001596457">
    <property type="component" value="Unassembled WGS sequence"/>
</dbReference>
<evidence type="ECO:0000256" key="2">
    <source>
        <dbReference type="ARBA" id="ARBA00022801"/>
    </source>
</evidence>
<evidence type="ECO:0000313" key="6">
    <source>
        <dbReference type="Proteomes" id="UP001596457"/>
    </source>
</evidence>
<sequence length="535" mass="59789">MQATRPNVLLIVTDQHRADHLGCAGHPLLRTPHIDELATRGVRAKRFHAASTTCMSNRATLMTGRMPSQHGVVHNGINLSRDHTTFVELLEAAGYATALIGKSHLQSFGYDGPLRRRWRNSNGGNEPPAHLQDARKRGREGTGYGNEWTPDWRSGQRRSVDTPYYGFQQVKLATLHGDQVQGDYARWLTQQHPDTDRLRGRENALPDSRYSAPQAWRTAMPEALHPSTWIGEQSEQWLRSHAHDKPAQPFFLKVSFPDPHHPFTPPGRYWDMYDPAQVALPASYGMPGDSQFVRDVQRYTQGGGSREGYGAFGVNPRECQEILALTFGMISLIDDQVGRLTATLRELELDKNTVVIFTSDHGDMMGDHGMVLKGAMHFDGLTRVPFVWCDPSLSLQRQGQTLDLPCGTLDIAQTVLARCGLAPYNGIQGVNLLPWLHDTTSAPMPRPGVLVESEPVVLPHGRTRRYRLRSLVTEHWRLTTSNISDLCELYDLQKDPLEQHNRWGSESVDRARLCEALLMALSEGADTSPLPSAVA</sequence>
<evidence type="ECO:0000313" key="5">
    <source>
        <dbReference type="EMBL" id="MFC7462369.1"/>
    </source>
</evidence>
<organism evidence="5 6">
    <name type="scientific">Hydrogenophaga defluvii</name>
    <dbReference type="NCBI Taxonomy" id="249410"/>
    <lineage>
        <taxon>Bacteria</taxon>
        <taxon>Pseudomonadati</taxon>
        <taxon>Pseudomonadota</taxon>
        <taxon>Betaproteobacteria</taxon>
        <taxon>Burkholderiales</taxon>
        <taxon>Comamonadaceae</taxon>
        <taxon>Hydrogenophaga</taxon>
    </lineage>
</organism>
<comment type="caution">
    <text evidence="5">The sequence shown here is derived from an EMBL/GenBank/DDBJ whole genome shotgun (WGS) entry which is preliminary data.</text>
</comment>
<accession>A0ABW2SGK0</accession>
<dbReference type="InterPro" id="IPR000917">
    <property type="entry name" value="Sulfatase_N"/>
</dbReference>
<reference evidence="6" key="1">
    <citation type="journal article" date="2019" name="Int. J. Syst. Evol. Microbiol.">
        <title>The Global Catalogue of Microorganisms (GCM) 10K type strain sequencing project: providing services to taxonomists for standard genome sequencing and annotation.</title>
        <authorList>
            <consortium name="The Broad Institute Genomics Platform"/>
            <consortium name="The Broad Institute Genome Sequencing Center for Infectious Disease"/>
            <person name="Wu L."/>
            <person name="Ma J."/>
        </authorList>
    </citation>
    <scope>NUCLEOTIDE SEQUENCE [LARGE SCALE GENOMIC DNA]</scope>
    <source>
        <strain evidence="6">CCUG 53903</strain>
    </source>
</reference>
<evidence type="ECO:0000259" key="4">
    <source>
        <dbReference type="Pfam" id="PF00884"/>
    </source>
</evidence>
<gene>
    <name evidence="5" type="ORF">ACFQU0_18225</name>
</gene>
<dbReference type="EMBL" id="JBHTBZ010000065">
    <property type="protein sequence ID" value="MFC7462369.1"/>
    <property type="molecule type" value="Genomic_DNA"/>
</dbReference>
<keyword evidence="2" id="KW-0378">Hydrolase</keyword>
<dbReference type="PANTHER" id="PTHR45953">
    <property type="entry name" value="IDURONATE 2-SULFATASE"/>
    <property type="match status" value="1"/>
</dbReference>
<dbReference type="InterPro" id="IPR017850">
    <property type="entry name" value="Alkaline_phosphatase_core_sf"/>
</dbReference>
<protein>
    <submittedName>
        <fullName evidence="5">Sulfatase</fullName>
    </submittedName>
</protein>
<proteinExistence type="predicted"/>
<dbReference type="Pfam" id="PF00884">
    <property type="entry name" value="Sulfatase"/>
    <property type="match status" value="1"/>
</dbReference>
<dbReference type="RefSeq" id="WP_382203158.1">
    <property type="nucleotide sequence ID" value="NZ_JBHTBZ010000065.1"/>
</dbReference>
<evidence type="ECO:0000256" key="1">
    <source>
        <dbReference type="ARBA" id="ARBA00022723"/>
    </source>
</evidence>
<dbReference type="SUPFAM" id="SSF53649">
    <property type="entry name" value="Alkaline phosphatase-like"/>
    <property type="match status" value="1"/>
</dbReference>
<dbReference type="Gene3D" id="3.40.720.10">
    <property type="entry name" value="Alkaline Phosphatase, subunit A"/>
    <property type="match status" value="1"/>
</dbReference>
<keyword evidence="1" id="KW-0479">Metal-binding</keyword>
<feature type="region of interest" description="Disordered" evidence="3">
    <location>
        <begin position="116"/>
        <end position="155"/>
    </location>
</feature>
<evidence type="ECO:0000256" key="3">
    <source>
        <dbReference type="SAM" id="MobiDB-lite"/>
    </source>
</evidence>
<feature type="domain" description="Sulfatase N-terminal" evidence="4">
    <location>
        <begin position="6"/>
        <end position="418"/>
    </location>
</feature>